<proteinExistence type="predicted"/>
<evidence type="ECO:0000313" key="2">
    <source>
        <dbReference type="Proteomes" id="UP000781932"/>
    </source>
</evidence>
<evidence type="ECO:0008006" key="3">
    <source>
        <dbReference type="Google" id="ProtNLM"/>
    </source>
</evidence>
<dbReference type="RefSeq" id="XP_038739959.1">
    <property type="nucleotide sequence ID" value="XM_038894702.1"/>
</dbReference>
<dbReference type="OrthoDB" id="5398371at2759"/>
<dbReference type="AlphaFoldDB" id="A0A9P6HTR9"/>
<reference evidence="1" key="1">
    <citation type="submission" date="2020-03" db="EMBL/GenBank/DDBJ databases">
        <authorList>
            <person name="He L."/>
        </authorList>
    </citation>
    <scope>NUCLEOTIDE SEQUENCE</scope>
    <source>
        <strain evidence="1">CkLH20</strain>
    </source>
</reference>
<organism evidence="1 2">
    <name type="scientific">Colletotrichum karsti</name>
    <dbReference type="NCBI Taxonomy" id="1095194"/>
    <lineage>
        <taxon>Eukaryota</taxon>
        <taxon>Fungi</taxon>
        <taxon>Dikarya</taxon>
        <taxon>Ascomycota</taxon>
        <taxon>Pezizomycotina</taxon>
        <taxon>Sordariomycetes</taxon>
        <taxon>Hypocreomycetidae</taxon>
        <taxon>Glomerellales</taxon>
        <taxon>Glomerellaceae</taxon>
        <taxon>Colletotrichum</taxon>
        <taxon>Colletotrichum boninense species complex</taxon>
    </lineage>
</organism>
<keyword evidence="2" id="KW-1185">Reference proteome</keyword>
<protein>
    <recommendedName>
        <fullName evidence="3">Hydroxyproline-rich glyco protein</fullName>
    </recommendedName>
</protein>
<dbReference type="Proteomes" id="UP000781932">
    <property type="component" value="Unassembled WGS sequence"/>
</dbReference>
<reference evidence="1" key="2">
    <citation type="submission" date="2020-11" db="EMBL/GenBank/DDBJ databases">
        <title>Whole genome sequencing of Colletotrichum sp.</title>
        <authorList>
            <person name="Li H."/>
        </authorList>
    </citation>
    <scope>NUCLEOTIDE SEQUENCE</scope>
    <source>
        <strain evidence="1">CkLH20</strain>
    </source>
</reference>
<dbReference type="GeneID" id="62167776"/>
<sequence>MEDSAPVQDDTSDPSSGDDPIIIADDGDIVLDVTFETSKETLAAARKVWQAAAKKFGAPRIPQPNLSPSINLAYRVKLSVLQKQSRYFANLLGNKQFSEASNVEETLARLAAKKLNLVEVDAKDLPWISIVDDDEATRSIGREKVFEDLMRIMHGKQMQSMAVNMLHVTTLAILADRFDCRAVVSRYLSVDLKFRWPMTSARPVRAGTPKKTLDVENVLRQTVLVAWLLEQPPRLHKCTRELILRGSVRWSNLAVEESSRSELWWNLPDGLEAELQYRRECVLNTIASIQRHFLGLYSSRGMQCKLGYDTSAACDSFQLGQMLKFFTSKELMGMVDFGPSSLDNIPDSSVVDVEEILAALKQVPSYQIDKHHTNCGIRTRLEPILEYVRSMLSSTVLSISQVDWKNDRETATWVPAEIRTSLGREEKKFEFTRSLAGDQRLRYEGNMYADKMARKLFTAEKWDWTPEY</sequence>
<accession>A0A9P6HTR9</accession>
<name>A0A9P6HTR9_9PEZI</name>
<evidence type="ECO:0000313" key="1">
    <source>
        <dbReference type="EMBL" id="KAF9870498.1"/>
    </source>
</evidence>
<comment type="caution">
    <text evidence="1">The sequence shown here is derived from an EMBL/GenBank/DDBJ whole genome shotgun (WGS) entry which is preliminary data.</text>
</comment>
<dbReference type="EMBL" id="JAATWM020000053">
    <property type="protein sequence ID" value="KAF9870498.1"/>
    <property type="molecule type" value="Genomic_DNA"/>
</dbReference>
<gene>
    <name evidence="1" type="ORF">CkaCkLH20_11988</name>
</gene>